<reference evidence="1 2" key="1">
    <citation type="submission" date="2013-12" db="EMBL/GenBank/DDBJ databases">
        <title>Draft genome of the parsitic nematode Ancylostoma duodenale.</title>
        <authorList>
            <person name="Mitreva M."/>
        </authorList>
    </citation>
    <scope>NUCLEOTIDE SEQUENCE [LARGE SCALE GENOMIC DNA]</scope>
    <source>
        <strain evidence="1 2">Zhejiang</strain>
    </source>
</reference>
<protein>
    <submittedName>
        <fullName evidence="1">Uncharacterized protein</fullName>
    </submittedName>
</protein>
<evidence type="ECO:0000313" key="1">
    <source>
        <dbReference type="EMBL" id="KIH57139.1"/>
    </source>
</evidence>
<dbReference type="Proteomes" id="UP000054047">
    <property type="component" value="Unassembled WGS sequence"/>
</dbReference>
<keyword evidence="2" id="KW-1185">Reference proteome</keyword>
<dbReference type="EMBL" id="KN734770">
    <property type="protein sequence ID" value="KIH57139.1"/>
    <property type="molecule type" value="Genomic_DNA"/>
</dbReference>
<proteinExistence type="predicted"/>
<evidence type="ECO:0000313" key="2">
    <source>
        <dbReference type="Proteomes" id="UP000054047"/>
    </source>
</evidence>
<accession>A0A0C2GDY9</accession>
<dbReference type="AlphaFoldDB" id="A0A0C2GDY9"/>
<name>A0A0C2GDY9_9BILA</name>
<gene>
    <name evidence="1" type="ORF">ANCDUO_12673</name>
</gene>
<dbReference type="OrthoDB" id="5868288at2759"/>
<sequence>MLATTNNTKKSSLLSRKGSSNQLLNLNIPEVQRITTEILCRIEEAGKAAVDAEIRGRSLVIAGLPEAPENARASERQADTETKVGEILDILDVQCLPVEVFRMGRFEKGKSRLTKVELPSRSHWVSVLSRAKMLRENEKYGKVFVRRSVTIEERRREKELRDQAKQMNETRTYEGRMVVYKGEVVPVSSLPSSQVSRFQKNRTFPSAGSQSK</sequence>
<organism evidence="1 2">
    <name type="scientific">Ancylostoma duodenale</name>
    <dbReference type="NCBI Taxonomy" id="51022"/>
    <lineage>
        <taxon>Eukaryota</taxon>
        <taxon>Metazoa</taxon>
        <taxon>Ecdysozoa</taxon>
        <taxon>Nematoda</taxon>
        <taxon>Chromadorea</taxon>
        <taxon>Rhabditida</taxon>
        <taxon>Rhabditina</taxon>
        <taxon>Rhabditomorpha</taxon>
        <taxon>Strongyloidea</taxon>
        <taxon>Ancylostomatidae</taxon>
        <taxon>Ancylostomatinae</taxon>
        <taxon>Ancylostoma</taxon>
    </lineage>
</organism>